<dbReference type="EMBL" id="CACRSL010000005">
    <property type="protein sequence ID" value="VYT23195.1"/>
    <property type="molecule type" value="Genomic_DNA"/>
</dbReference>
<proteinExistence type="predicted"/>
<keyword evidence="1" id="KW-1133">Transmembrane helix</keyword>
<evidence type="ECO:0000256" key="1">
    <source>
        <dbReference type="SAM" id="Phobius"/>
    </source>
</evidence>
<feature type="transmembrane region" description="Helical" evidence="1">
    <location>
        <begin position="99"/>
        <end position="118"/>
    </location>
</feature>
<feature type="transmembrane region" description="Helical" evidence="1">
    <location>
        <begin position="65"/>
        <end position="87"/>
    </location>
</feature>
<evidence type="ECO:0000313" key="2">
    <source>
        <dbReference type="EMBL" id="VYT23195.1"/>
    </source>
</evidence>
<name>A0A6N2UXC3_9FIRM</name>
<reference evidence="2" key="1">
    <citation type="submission" date="2019-11" db="EMBL/GenBank/DDBJ databases">
        <authorList>
            <person name="Feng L."/>
        </authorList>
    </citation>
    <scope>NUCLEOTIDE SEQUENCE</scope>
    <source>
        <strain evidence="2">AundefinedLFYP135</strain>
    </source>
</reference>
<keyword evidence="1" id="KW-0812">Transmembrane</keyword>
<dbReference type="PANTHER" id="PTHR40044:SF1">
    <property type="entry name" value="INTEGRAL MEMBRANE PROTEIN"/>
    <property type="match status" value="1"/>
</dbReference>
<feature type="transmembrane region" description="Helical" evidence="1">
    <location>
        <begin position="130"/>
        <end position="155"/>
    </location>
</feature>
<dbReference type="AlphaFoldDB" id="A0A6N2UXC3"/>
<organism evidence="2">
    <name type="scientific">uncultured Anaerotruncus sp</name>
    <dbReference type="NCBI Taxonomy" id="905011"/>
    <lineage>
        <taxon>Bacteria</taxon>
        <taxon>Bacillati</taxon>
        <taxon>Bacillota</taxon>
        <taxon>Clostridia</taxon>
        <taxon>Eubacteriales</taxon>
        <taxon>Oscillospiraceae</taxon>
        <taxon>Anaerotruncus</taxon>
        <taxon>environmental samples</taxon>
    </lineage>
</organism>
<accession>A0A6N2UXC3</accession>
<dbReference type="Pfam" id="PF06177">
    <property type="entry name" value="QueT"/>
    <property type="match status" value="1"/>
</dbReference>
<gene>
    <name evidence="2" type="ORF">AULFYP135_02169</name>
</gene>
<sequence>MVKGAMIAALYVALGVVFAPISFRAVQMRVAEALTLLPVFSPMAIGGLTLGCALTNFYGMVTGTSILGLLDIFFGSLATLVAAWMTWKLRKITWKGLPILSPLPPILVNGVVIGWELMTAMAGGWNFPIFLTNALSVAAGQLVPCYVLGLVLVYWMQKTGLDQKLF</sequence>
<feature type="transmembrane region" description="Helical" evidence="1">
    <location>
        <begin position="6"/>
        <end position="26"/>
    </location>
</feature>
<feature type="transmembrane region" description="Helical" evidence="1">
    <location>
        <begin position="33"/>
        <end position="59"/>
    </location>
</feature>
<dbReference type="InterPro" id="IPR010387">
    <property type="entry name" value="QueT"/>
</dbReference>
<protein>
    <submittedName>
        <fullName evidence="2">QueT transporter</fullName>
    </submittedName>
</protein>
<dbReference type="PIRSF" id="PIRSF031501">
    <property type="entry name" value="QueT"/>
    <property type="match status" value="1"/>
</dbReference>
<keyword evidence="1" id="KW-0472">Membrane</keyword>
<dbReference type="PANTHER" id="PTHR40044">
    <property type="entry name" value="INTEGRAL MEMBRANE PROTEIN-RELATED"/>
    <property type="match status" value="1"/>
</dbReference>